<dbReference type="InterPro" id="IPR023631">
    <property type="entry name" value="Amidase_dom"/>
</dbReference>
<dbReference type="PANTHER" id="PTHR46310">
    <property type="entry name" value="AMIDASE 1"/>
    <property type="match status" value="1"/>
</dbReference>
<dbReference type="Gene3D" id="3.90.1300.10">
    <property type="entry name" value="Amidase signature (AS) domain"/>
    <property type="match status" value="1"/>
</dbReference>
<dbReference type="AlphaFoldDB" id="A0AAV9G409"/>
<gene>
    <name evidence="3" type="ORF">QBC34DRAFT_430753</name>
</gene>
<dbReference type="EMBL" id="MU865992">
    <property type="protein sequence ID" value="KAK4443509.1"/>
    <property type="molecule type" value="Genomic_DNA"/>
</dbReference>
<dbReference type="SUPFAM" id="SSF75304">
    <property type="entry name" value="Amidase signature (AS) enzymes"/>
    <property type="match status" value="1"/>
</dbReference>
<name>A0AAV9G409_9PEZI</name>
<organism evidence="3 4">
    <name type="scientific">Podospora aff. communis PSN243</name>
    <dbReference type="NCBI Taxonomy" id="3040156"/>
    <lineage>
        <taxon>Eukaryota</taxon>
        <taxon>Fungi</taxon>
        <taxon>Dikarya</taxon>
        <taxon>Ascomycota</taxon>
        <taxon>Pezizomycotina</taxon>
        <taxon>Sordariomycetes</taxon>
        <taxon>Sordariomycetidae</taxon>
        <taxon>Sordariales</taxon>
        <taxon>Podosporaceae</taxon>
        <taxon>Podospora</taxon>
    </lineage>
</organism>
<proteinExistence type="predicted"/>
<feature type="domain" description="Amidase" evidence="1">
    <location>
        <begin position="197"/>
        <end position="363"/>
    </location>
</feature>
<feature type="domain" description="Scytalone dehydratase-like protein Arp1 N-terminal" evidence="2">
    <location>
        <begin position="53"/>
        <end position="147"/>
    </location>
</feature>
<dbReference type="Pfam" id="PF26053">
    <property type="entry name" value="DUF8016"/>
    <property type="match status" value="1"/>
</dbReference>
<comment type="caution">
    <text evidence="3">The sequence shown here is derived from an EMBL/GenBank/DDBJ whole genome shotgun (WGS) entry which is preliminary data.</text>
</comment>
<dbReference type="PANTHER" id="PTHR46310:SF7">
    <property type="entry name" value="AMIDASE 1"/>
    <property type="match status" value="1"/>
</dbReference>
<sequence length="572" mass="62270">MATAPDAMLASVAGLQYYVPATPLFEPFRSCIVFQPANNAQGSPAPSNPPSTPRPATLFVFDSNCNLTANMLQSKIDSWLQTDDVFNTNFLRDVYFLFPREPEVSKVSNAVESVLSSWGSSAAHIISLGPQDNATNWKAGPYFASPQGLRPAWRLFPDTQGAFVFPLVPSPDNPRRFMIPGISGVPVPSRTYYDAPSDEKPLAGYRVVVKDVIDMAGVPTSAGNKAYGILHGKLLDAGAVIVGRVKTVQFASGESAKDWFNYQAPFNPRGDGYQDPGCSSAGSAPAASAYDWIDVAIGTDTFGSVIGPASEHGVCGLCPSLGSVSTAGVFTQPKELDTVGFFSRTAQTAAATIKAMTEVDTSKRFCSSNITILYPTDFFSSWPPESLSATDRFIRQLEDFLHTKRSTIDIGSKFKVDRVAGEDSMQEYLHNTTAHIQLHDCYHSCLPFLEQKLGRELTDEQYAAAIHQRDVFRDWMLHTILPPASGGQDFDKILVVPNGYMDPFYRHEYDGRSLDDGARCKQAFGFKDTTCCQVYPSSTSPFPYESSVSGVTEYLPGDIALVGPKGSRCKNN</sequence>
<dbReference type="Proteomes" id="UP001321760">
    <property type="component" value="Unassembled WGS sequence"/>
</dbReference>
<protein>
    <submittedName>
        <fullName evidence="3">Amidase</fullName>
    </submittedName>
</protein>
<reference evidence="3" key="1">
    <citation type="journal article" date="2023" name="Mol. Phylogenet. Evol.">
        <title>Genome-scale phylogeny and comparative genomics of the fungal order Sordariales.</title>
        <authorList>
            <person name="Hensen N."/>
            <person name="Bonometti L."/>
            <person name="Westerberg I."/>
            <person name="Brannstrom I.O."/>
            <person name="Guillou S."/>
            <person name="Cros-Aarteil S."/>
            <person name="Calhoun S."/>
            <person name="Haridas S."/>
            <person name="Kuo A."/>
            <person name="Mondo S."/>
            <person name="Pangilinan J."/>
            <person name="Riley R."/>
            <person name="LaButti K."/>
            <person name="Andreopoulos B."/>
            <person name="Lipzen A."/>
            <person name="Chen C."/>
            <person name="Yan M."/>
            <person name="Daum C."/>
            <person name="Ng V."/>
            <person name="Clum A."/>
            <person name="Steindorff A."/>
            <person name="Ohm R.A."/>
            <person name="Martin F."/>
            <person name="Silar P."/>
            <person name="Natvig D.O."/>
            <person name="Lalanne C."/>
            <person name="Gautier V."/>
            <person name="Ament-Velasquez S.L."/>
            <person name="Kruys A."/>
            <person name="Hutchinson M.I."/>
            <person name="Powell A.J."/>
            <person name="Barry K."/>
            <person name="Miller A.N."/>
            <person name="Grigoriev I.V."/>
            <person name="Debuchy R."/>
            <person name="Gladieux P."/>
            <person name="Hiltunen Thoren M."/>
            <person name="Johannesson H."/>
        </authorList>
    </citation>
    <scope>NUCLEOTIDE SEQUENCE</scope>
    <source>
        <strain evidence="3">PSN243</strain>
    </source>
</reference>
<dbReference type="InterPro" id="IPR058329">
    <property type="entry name" value="Arp1_N"/>
</dbReference>
<evidence type="ECO:0000259" key="1">
    <source>
        <dbReference type="Pfam" id="PF01425"/>
    </source>
</evidence>
<keyword evidence="4" id="KW-1185">Reference proteome</keyword>
<dbReference type="Pfam" id="PF01425">
    <property type="entry name" value="Amidase"/>
    <property type="match status" value="1"/>
</dbReference>
<evidence type="ECO:0000313" key="4">
    <source>
        <dbReference type="Proteomes" id="UP001321760"/>
    </source>
</evidence>
<dbReference type="InterPro" id="IPR036928">
    <property type="entry name" value="AS_sf"/>
</dbReference>
<evidence type="ECO:0000259" key="2">
    <source>
        <dbReference type="Pfam" id="PF26053"/>
    </source>
</evidence>
<evidence type="ECO:0000313" key="3">
    <source>
        <dbReference type="EMBL" id="KAK4443509.1"/>
    </source>
</evidence>
<reference evidence="3" key="2">
    <citation type="submission" date="2023-05" db="EMBL/GenBank/DDBJ databases">
        <authorList>
            <consortium name="Lawrence Berkeley National Laboratory"/>
            <person name="Steindorff A."/>
            <person name="Hensen N."/>
            <person name="Bonometti L."/>
            <person name="Westerberg I."/>
            <person name="Brannstrom I.O."/>
            <person name="Guillou S."/>
            <person name="Cros-Aarteil S."/>
            <person name="Calhoun S."/>
            <person name="Haridas S."/>
            <person name="Kuo A."/>
            <person name="Mondo S."/>
            <person name="Pangilinan J."/>
            <person name="Riley R."/>
            <person name="Labutti K."/>
            <person name="Andreopoulos B."/>
            <person name="Lipzen A."/>
            <person name="Chen C."/>
            <person name="Yanf M."/>
            <person name="Daum C."/>
            <person name="Ng V."/>
            <person name="Clum A."/>
            <person name="Ohm R."/>
            <person name="Martin F."/>
            <person name="Silar P."/>
            <person name="Natvig D."/>
            <person name="Lalanne C."/>
            <person name="Gautier V."/>
            <person name="Ament-Velasquez S.L."/>
            <person name="Kruys A."/>
            <person name="Hutchinson M.I."/>
            <person name="Powell A.J."/>
            <person name="Barry K."/>
            <person name="Miller A.N."/>
            <person name="Grigoriev I.V."/>
            <person name="Debuchy R."/>
            <person name="Gladieux P."/>
            <person name="Thoren M.H."/>
            <person name="Johannesson H."/>
        </authorList>
    </citation>
    <scope>NUCLEOTIDE SEQUENCE</scope>
    <source>
        <strain evidence="3">PSN243</strain>
    </source>
</reference>
<accession>A0AAV9G409</accession>